<dbReference type="Pfam" id="PF00235">
    <property type="entry name" value="Profilin"/>
    <property type="match status" value="1"/>
</dbReference>
<dbReference type="InterPro" id="IPR048278">
    <property type="entry name" value="PFN"/>
</dbReference>
<dbReference type="OrthoDB" id="10259541at2759"/>
<dbReference type="EMBL" id="LHPF02000001">
    <property type="protein sequence ID" value="PSC76344.1"/>
    <property type="molecule type" value="Genomic_DNA"/>
</dbReference>
<evidence type="ECO:0000313" key="2">
    <source>
        <dbReference type="EMBL" id="PSC76345.1"/>
    </source>
</evidence>
<feature type="region of interest" description="Disordered" evidence="1">
    <location>
        <begin position="1"/>
        <end position="20"/>
    </location>
</feature>
<reference evidence="2 3" key="1">
    <citation type="journal article" date="2018" name="Plant J.">
        <title>Genome sequences of Chlorella sorokiniana UTEX 1602 and Micractinium conductrix SAG 241.80: implications to maltose excretion by a green alga.</title>
        <authorList>
            <person name="Arriola M.B."/>
            <person name="Velmurugan N."/>
            <person name="Zhang Y."/>
            <person name="Plunkett M.H."/>
            <person name="Hondzo H."/>
            <person name="Barney B.M."/>
        </authorList>
    </citation>
    <scope>NUCLEOTIDE SEQUENCE [LARGE SCALE GENOMIC DNA]</scope>
    <source>
        <strain evidence="2 3">SAG 241.80</strain>
    </source>
</reference>
<evidence type="ECO:0000256" key="1">
    <source>
        <dbReference type="SAM" id="MobiDB-lite"/>
    </source>
</evidence>
<comment type="caution">
    <text evidence="2">The sequence shown here is derived from an EMBL/GenBank/DDBJ whole genome shotgun (WGS) entry which is preliminary data.</text>
</comment>
<name>A0A2P6VQJ9_9CHLO</name>
<dbReference type="EMBL" id="LHPF02000001">
    <property type="protein sequence ID" value="PSC76345.1"/>
    <property type="molecule type" value="Genomic_DNA"/>
</dbReference>
<evidence type="ECO:0000313" key="3">
    <source>
        <dbReference type="Proteomes" id="UP000239649"/>
    </source>
</evidence>
<gene>
    <name evidence="2" type="ORF">C2E20_0124</name>
</gene>
<dbReference type="InterPro" id="IPR036140">
    <property type="entry name" value="PFN_sf"/>
</dbReference>
<accession>A0A2P6VQJ9</accession>
<evidence type="ECO:0008006" key="4">
    <source>
        <dbReference type="Google" id="ProtNLM"/>
    </source>
</evidence>
<dbReference type="SUPFAM" id="SSF55770">
    <property type="entry name" value="Profilin (actin-binding protein)"/>
    <property type="match status" value="1"/>
</dbReference>
<dbReference type="AlphaFoldDB" id="A0A2P6VQJ9"/>
<dbReference type="PANTHER" id="PTHR41752">
    <property type="entry name" value="PROFILIN"/>
    <property type="match status" value="1"/>
</dbReference>
<keyword evidence="3" id="KW-1185">Reference proteome</keyword>
<organism evidence="2 3">
    <name type="scientific">Micractinium conductrix</name>
    <dbReference type="NCBI Taxonomy" id="554055"/>
    <lineage>
        <taxon>Eukaryota</taxon>
        <taxon>Viridiplantae</taxon>
        <taxon>Chlorophyta</taxon>
        <taxon>core chlorophytes</taxon>
        <taxon>Trebouxiophyceae</taxon>
        <taxon>Chlorellales</taxon>
        <taxon>Chlorellaceae</taxon>
        <taxon>Chlorella clade</taxon>
        <taxon>Micractinium</taxon>
    </lineage>
</organism>
<protein>
    <recommendedName>
        <fullName evidence="4">Profilin</fullName>
    </recommendedName>
</protein>
<proteinExistence type="predicted"/>
<dbReference type="Gene3D" id="3.30.450.30">
    <property type="entry name" value="Dynein light chain 2a, cytoplasmic"/>
    <property type="match status" value="1"/>
</dbReference>
<reference evidence="2" key="2">
    <citation type="submission" date="2018-02" db="EMBL/GenBank/DDBJ databases">
        <authorList>
            <person name="Cohen D.B."/>
            <person name="Kent A.D."/>
        </authorList>
    </citation>
    <scope>NUCLEOTIDE SEQUENCE</scope>
    <source>
        <strain evidence="2">SAG 241.80</strain>
    </source>
</reference>
<dbReference type="PANTHER" id="PTHR41752:SF1">
    <property type="entry name" value="PROFILIN"/>
    <property type="match status" value="1"/>
</dbReference>
<dbReference type="Proteomes" id="UP000239649">
    <property type="component" value="Unassembled WGS sequence"/>
</dbReference>
<sequence>METSTSGAPSGTGSGSSLGKEAQAHLPDCSRILLFDAAGSVLFASCAVLPGEAKQLAACFDDREAAVQSGLRLEGRRYEVHRHHPPLVFGRSMADCEPETSTGIAVCRMDRPSGGAAFIAVTYEQPHTSARVVPRVQDFAQKHLAAA</sequence>
<dbReference type="GO" id="GO:0003779">
    <property type="term" value="F:actin binding"/>
    <property type="evidence" value="ECO:0007669"/>
    <property type="project" value="InterPro"/>
</dbReference>